<dbReference type="AlphaFoldDB" id="A0AAE1DC10"/>
<dbReference type="EMBL" id="JAWDGP010004484">
    <property type="protein sequence ID" value="KAK3763903.1"/>
    <property type="molecule type" value="Genomic_DNA"/>
</dbReference>
<protein>
    <submittedName>
        <fullName evidence="1">Uncharacterized protein</fullName>
    </submittedName>
</protein>
<gene>
    <name evidence="1" type="ORF">RRG08_050551</name>
</gene>
<evidence type="ECO:0000313" key="2">
    <source>
        <dbReference type="Proteomes" id="UP001283361"/>
    </source>
</evidence>
<proteinExistence type="predicted"/>
<reference evidence="1" key="1">
    <citation type="journal article" date="2023" name="G3 (Bethesda)">
        <title>A reference genome for the long-term kleptoplast-retaining sea slug Elysia crispata morphotype clarki.</title>
        <authorList>
            <person name="Eastman K.E."/>
            <person name="Pendleton A.L."/>
            <person name="Shaikh M.A."/>
            <person name="Suttiyut T."/>
            <person name="Ogas R."/>
            <person name="Tomko P."/>
            <person name="Gavelis G."/>
            <person name="Widhalm J.R."/>
            <person name="Wisecaver J.H."/>
        </authorList>
    </citation>
    <scope>NUCLEOTIDE SEQUENCE</scope>
    <source>
        <strain evidence="1">ECLA1</strain>
    </source>
</reference>
<keyword evidence="2" id="KW-1185">Reference proteome</keyword>
<sequence>MNFEASGDVVNGKIVTSPPSCGHISSPEIANPPHWTYMSHKMITPCDQAALGVHVLQGDNIRLHWAYTSYKMITPRDQVALGVHVLQDDNTRLHWASTSHKVITPRDQAALGVHVLQDDNTRLHWAYTSYKVITPGNQAALGVHVLQGVEITERKKRTSLNLQQGYFILCGTQQTSLDHQIARAIALRTERLYVTGSSPSGRVLLLLSRDQSRPPDR</sequence>
<comment type="caution">
    <text evidence="1">The sequence shown here is derived from an EMBL/GenBank/DDBJ whole genome shotgun (WGS) entry which is preliminary data.</text>
</comment>
<evidence type="ECO:0000313" key="1">
    <source>
        <dbReference type="EMBL" id="KAK3763903.1"/>
    </source>
</evidence>
<organism evidence="1 2">
    <name type="scientific">Elysia crispata</name>
    <name type="common">lettuce slug</name>
    <dbReference type="NCBI Taxonomy" id="231223"/>
    <lineage>
        <taxon>Eukaryota</taxon>
        <taxon>Metazoa</taxon>
        <taxon>Spiralia</taxon>
        <taxon>Lophotrochozoa</taxon>
        <taxon>Mollusca</taxon>
        <taxon>Gastropoda</taxon>
        <taxon>Heterobranchia</taxon>
        <taxon>Euthyneura</taxon>
        <taxon>Panpulmonata</taxon>
        <taxon>Sacoglossa</taxon>
        <taxon>Placobranchoidea</taxon>
        <taxon>Plakobranchidae</taxon>
        <taxon>Elysia</taxon>
    </lineage>
</organism>
<dbReference type="Proteomes" id="UP001283361">
    <property type="component" value="Unassembled WGS sequence"/>
</dbReference>
<accession>A0AAE1DC10</accession>
<name>A0AAE1DC10_9GAST</name>